<evidence type="ECO:0000313" key="3">
    <source>
        <dbReference type="Proteomes" id="UP000094147"/>
    </source>
</evidence>
<reference evidence="3" key="1">
    <citation type="submission" date="2015-08" db="EMBL/GenBank/DDBJ databases">
        <authorList>
            <person name="Kim K.M."/>
        </authorList>
    </citation>
    <scope>NUCLEOTIDE SEQUENCE [LARGE SCALE GENOMIC DNA]</scope>
    <source>
        <strain evidence="3">KCTC 23892</strain>
    </source>
</reference>
<feature type="transmembrane region" description="Helical" evidence="1">
    <location>
        <begin position="272"/>
        <end position="292"/>
    </location>
</feature>
<dbReference type="STRING" id="1144748.KS2013_267"/>
<dbReference type="RefSeq" id="WP_068988648.1">
    <property type="nucleotide sequence ID" value="NZ_CP012418.1"/>
</dbReference>
<feature type="transmembrane region" description="Helical" evidence="1">
    <location>
        <begin position="212"/>
        <end position="233"/>
    </location>
</feature>
<protein>
    <recommendedName>
        <fullName evidence="4">DUF3667 domain-containing protein</fullName>
    </recommendedName>
</protein>
<feature type="transmembrane region" description="Helical" evidence="1">
    <location>
        <begin position="82"/>
        <end position="101"/>
    </location>
</feature>
<keyword evidence="1" id="KW-0472">Membrane</keyword>
<keyword evidence="3" id="KW-1185">Reference proteome</keyword>
<evidence type="ECO:0000313" key="2">
    <source>
        <dbReference type="EMBL" id="AOE48995.1"/>
    </source>
</evidence>
<gene>
    <name evidence="2" type="ORF">KS2013_267</name>
</gene>
<dbReference type="KEGG" id="ksd:KS2013_267"/>
<name>A0A1B3B891_9GAMM</name>
<sequence>MSETTTKEVAPKPKKYCSQCGQKTFRPHRSVKELLWEFVENWFGYDSKAYKTAAALAKPAALSLDYFRNSHHNNHYVTPIRLYIFLSIIFFLLTSFGGFSLTEMEIDVKTALDDKEVQQEIEAIQKEKNLTPEQLEAVDHVAINDTTVIFGGGCDHTQDIIQLWPQWLDNYFDKKTAAVCDAYDDIQYLPEEKQTKAKINFWLSLGQSAIEALPQTFLFTMPLLAVILQLLYFMKRHLYVEHLVLLLHSHSYMFAIILLYLGWYQLQKVFSWLSYVPLGSILLIWVVIYLFLSMKRFYGQGFWPTSLKFIVFSIVYLIVFAFITVFAMMAALFSV</sequence>
<dbReference type="OrthoDB" id="9111327at2"/>
<organism evidence="2 3">
    <name type="scientific">Kangiella sediminilitoris</name>
    <dbReference type="NCBI Taxonomy" id="1144748"/>
    <lineage>
        <taxon>Bacteria</taxon>
        <taxon>Pseudomonadati</taxon>
        <taxon>Pseudomonadota</taxon>
        <taxon>Gammaproteobacteria</taxon>
        <taxon>Kangiellales</taxon>
        <taxon>Kangiellaceae</taxon>
        <taxon>Kangiella</taxon>
    </lineage>
</organism>
<keyword evidence="1" id="KW-0812">Transmembrane</keyword>
<dbReference type="AlphaFoldDB" id="A0A1B3B891"/>
<feature type="transmembrane region" description="Helical" evidence="1">
    <location>
        <begin position="245"/>
        <end position="266"/>
    </location>
</feature>
<proteinExistence type="predicted"/>
<accession>A0A1B3B891</accession>
<keyword evidence="1" id="KW-1133">Transmembrane helix</keyword>
<evidence type="ECO:0000256" key="1">
    <source>
        <dbReference type="SAM" id="Phobius"/>
    </source>
</evidence>
<dbReference type="EMBL" id="CP012418">
    <property type="protein sequence ID" value="AOE48995.1"/>
    <property type="molecule type" value="Genomic_DNA"/>
</dbReference>
<feature type="transmembrane region" description="Helical" evidence="1">
    <location>
        <begin position="313"/>
        <end position="333"/>
    </location>
</feature>
<evidence type="ECO:0008006" key="4">
    <source>
        <dbReference type="Google" id="ProtNLM"/>
    </source>
</evidence>
<dbReference type="Proteomes" id="UP000094147">
    <property type="component" value="Chromosome"/>
</dbReference>